<dbReference type="PANTHER" id="PTHR35794">
    <property type="entry name" value="CELL DIVISION PROTEIN DIVIVA"/>
    <property type="match status" value="1"/>
</dbReference>
<feature type="compositionally biased region" description="Pro residues" evidence="10">
    <location>
        <begin position="210"/>
        <end position="223"/>
    </location>
</feature>
<feature type="coiled-coil region" evidence="9">
    <location>
        <begin position="126"/>
        <end position="164"/>
    </location>
</feature>
<keyword evidence="5" id="KW-0132">Cell division</keyword>
<comment type="similarity">
    <text evidence="2">Belongs to the DivIVA family.</text>
</comment>
<evidence type="ECO:0000256" key="10">
    <source>
        <dbReference type="SAM" id="MobiDB-lite"/>
    </source>
</evidence>
<dbReference type="InterPro" id="IPR019933">
    <property type="entry name" value="DivIVA_domain"/>
</dbReference>
<feature type="region of interest" description="Disordered" evidence="10">
    <location>
        <begin position="1"/>
        <end position="28"/>
    </location>
</feature>
<dbReference type="InterPro" id="IPR007793">
    <property type="entry name" value="DivIVA_fam"/>
</dbReference>
<accession>A0ABQ4G6Z3</accession>
<proteinExistence type="inferred from homology"/>
<comment type="subcellular location">
    <subcellularLocation>
        <location evidence="1">Cytoplasm</location>
    </subcellularLocation>
</comment>
<dbReference type="EMBL" id="BOOC01000033">
    <property type="protein sequence ID" value="GIH42848.1"/>
    <property type="molecule type" value="Genomic_DNA"/>
</dbReference>
<evidence type="ECO:0000313" key="11">
    <source>
        <dbReference type="EMBL" id="GIH42848.1"/>
    </source>
</evidence>
<comment type="caution">
    <text evidence="11">The sequence shown here is derived from an EMBL/GenBank/DDBJ whole genome shotgun (WGS) entry which is preliminary data.</text>
</comment>
<evidence type="ECO:0000256" key="2">
    <source>
        <dbReference type="ARBA" id="ARBA00009008"/>
    </source>
</evidence>
<keyword evidence="6 9" id="KW-0175">Coiled coil</keyword>
<protein>
    <recommendedName>
        <fullName evidence="3">Cell wall synthesis protein Wag31</fullName>
    </recommendedName>
    <alternativeName>
        <fullName evidence="8">Antigen 84</fullName>
    </alternativeName>
</protein>
<keyword evidence="12" id="KW-1185">Reference proteome</keyword>
<dbReference type="NCBIfam" id="TIGR03544">
    <property type="entry name" value="DivI1A_domain"/>
    <property type="match status" value="1"/>
</dbReference>
<evidence type="ECO:0000256" key="3">
    <source>
        <dbReference type="ARBA" id="ARBA00018787"/>
    </source>
</evidence>
<sequence length="246" mass="26687">MCDGHDGHEHGHGSAVLYADSPDTLRDPEEADSAHLRLGLLSPAAVRNQVFSVVRLREGYDLAEVDTFLGLVEITLTTLVHDNEDLRGRLRAAVQAGRQARTESATAGRVVEIAHEAAERVVTLARQEAEAILAEARQQAEGLERESLERAVALQREVRQSQREALDRRIDDLQEFIDDFGSRLRESLNGEPDHLEALLEELRASAARDAPPPDGASSPPPPGDACEGNVGIAIFDSTRPNGKADG</sequence>
<evidence type="ECO:0000256" key="5">
    <source>
        <dbReference type="ARBA" id="ARBA00022618"/>
    </source>
</evidence>
<keyword evidence="4" id="KW-0963">Cytoplasm</keyword>
<keyword evidence="7" id="KW-0131">Cell cycle</keyword>
<evidence type="ECO:0000313" key="12">
    <source>
        <dbReference type="Proteomes" id="UP000603904"/>
    </source>
</evidence>
<evidence type="ECO:0000256" key="8">
    <source>
        <dbReference type="ARBA" id="ARBA00031737"/>
    </source>
</evidence>
<dbReference type="Proteomes" id="UP000603904">
    <property type="component" value="Unassembled WGS sequence"/>
</dbReference>
<feature type="region of interest" description="Disordered" evidence="10">
    <location>
        <begin position="202"/>
        <end position="230"/>
    </location>
</feature>
<evidence type="ECO:0000256" key="1">
    <source>
        <dbReference type="ARBA" id="ARBA00004496"/>
    </source>
</evidence>
<reference evidence="11 12" key="1">
    <citation type="submission" date="2021-01" db="EMBL/GenBank/DDBJ databases">
        <title>Whole genome shotgun sequence of Microbispora corallina NBRC 16416.</title>
        <authorList>
            <person name="Komaki H."/>
            <person name="Tamura T."/>
        </authorList>
    </citation>
    <scope>NUCLEOTIDE SEQUENCE [LARGE SCALE GENOMIC DNA]</scope>
    <source>
        <strain evidence="11 12">NBRC 16416</strain>
    </source>
</reference>
<gene>
    <name evidence="11" type="ORF">Mco01_58480</name>
</gene>
<evidence type="ECO:0000256" key="9">
    <source>
        <dbReference type="SAM" id="Coils"/>
    </source>
</evidence>
<name>A0ABQ4G6Z3_9ACTN</name>
<organism evidence="11 12">
    <name type="scientific">Microbispora corallina</name>
    <dbReference type="NCBI Taxonomy" id="83302"/>
    <lineage>
        <taxon>Bacteria</taxon>
        <taxon>Bacillati</taxon>
        <taxon>Actinomycetota</taxon>
        <taxon>Actinomycetes</taxon>
        <taxon>Streptosporangiales</taxon>
        <taxon>Streptosporangiaceae</taxon>
        <taxon>Microbispora</taxon>
    </lineage>
</organism>
<evidence type="ECO:0000256" key="7">
    <source>
        <dbReference type="ARBA" id="ARBA00023306"/>
    </source>
</evidence>
<dbReference type="Gene3D" id="6.10.250.660">
    <property type="match status" value="1"/>
</dbReference>
<dbReference type="PANTHER" id="PTHR35794:SF2">
    <property type="entry name" value="CELL DIVISION PROTEIN DIVIVA"/>
    <property type="match status" value="1"/>
</dbReference>
<evidence type="ECO:0000256" key="6">
    <source>
        <dbReference type="ARBA" id="ARBA00023054"/>
    </source>
</evidence>
<evidence type="ECO:0000256" key="4">
    <source>
        <dbReference type="ARBA" id="ARBA00022490"/>
    </source>
</evidence>
<dbReference type="Pfam" id="PF05103">
    <property type="entry name" value="DivIVA"/>
    <property type="match status" value="1"/>
</dbReference>
<feature type="compositionally biased region" description="Basic and acidic residues" evidence="10">
    <location>
        <begin position="1"/>
        <end position="12"/>
    </location>
</feature>